<dbReference type="Pfam" id="PF04471">
    <property type="entry name" value="Mrr_cat"/>
    <property type="match status" value="1"/>
</dbReference>
<dbReference type="InterPro" id="IPR052906">
    <property type="entry name" value="Type_IV_Methyl-Rstrct_Enzyme"/>
</dbReference>
<dbReference type="Proteomes" id="UP000282985">
    <property type="component" value="Unassembled WGS sequence"/>
</dbReference>
<proteinExistence type="predicted"/>
<dbReference type="EMBL" id="RJJX01000005">
    <property type="protein sequence ID" value="RUT78950.1"/>
    <property type="molecule type" value="Genomic_DNA"/>
</dbReference>
<reference evidence="3 4" key="1">
    <citation type="submission" date="2018-11" db="EMBL/GenBank/DDBJ databases">
        <title>Parancylomarina longa gen. nov., sp. nov., isolated from sediments of southern Okinawa.</title>
        <authorList>
            <person name="Fu T."/>
        </authorList>
    </citation>
    <scope>NUCLEOTIDE SEQUENCE [LARGE SCALE GENOMIC DNA]</scope>
    <source>
        <strain evidence="3 4">T3-2 S1-C</strain>
    </source>
</reference>
<dbReference type="OrthoDB" id="9803736at2"/>
<dbReference type="SUPFAM" id="SSF52980">
    <property type="entry name" value="Restriction endonuclease-like"/>
    <property type="match status" value="1"/>
</dbReference>
<dbReference type="AlphaFoldDB" id="A0A434AWN7"/>
<gene>
    <name evidence="3" type="ORF">DLK05_05565</name>
</gene>
<keyword evidence="4" id="KW-1185">Reference proteome</keyword>
<evidence type="ECO:0000259" key="2">
    <source>
        <dbReference type="Pfam" id="PF14338"/>
    </source>
</evidence>
<keyword evidence="3" id="KW-0255">Endonuclease</keyword>
<keyword evidence="3" id="KW-0378">Hydrolase</keyword>
<feature type="domain" description="Restriction system protein Mrr-like N-terminal" evidence="2">
    <location>
        <begin position="6"/>
        <end position="91"/>
    </location>
</feature>
<comment type="caution">
    <text evidence="3">The sequence shown here is derived from an EMBL/GenBank/DDBJ whole genome shotgun (WGS) entry which is preliminary data.</text>
</comment>
<dbReference type="RefSeq" id="WP_127343007.1">
    <property type="nucleotide sequence ID" value="NZ_RJJX01000005.1"/>
</dbReference>
<keyword evidence="3" id="KW-0540">Nuclease</keyword>
<feature type="domain" description="Restriction endonuclease type IV Mrr" evidence="1">
    <location>
        <begin position="157"/>
        <end position="276"/>
    </location>
</feature>
<protein>
    <submittedName>
        <fullName evidence="3">Restriction endonuclease</fullName>
    </submittedName>
</protein>
<dbReference type="GO" id="GO:0003677">
    <property type="term" value="F:DNA binding"/>
    <property type="evidence" value="ECO:0007669"/>
    <property type="project" value="InterPro"/>
</dbReference>
<dbReference type="InterPro" id="IPR011856">
    <property type="entry name" value="tRNA_endonuc-like_dom_sf"/>
</dbReference>
<accession>A0A434AWN7</accession>
<dbReference type="InterPro" id="IPR011335">
    <property type="entry name" value="Restrct_endonuc-II-like"/>
</dbReference>
<dbReference type="PANTHER" id="PTHR30015">
    <property type="entry name" value="MRR RESTRICTION SYSTEM PROTEIN"/>
    <property type="match status" value="1"/>
</dbReference>
<name>A0A434AWN7_9BACT</name>
<evidence type="ECO:0000259" key="1">
    <source>
        <dbReference type="Pfam" id="PF04471"/>
    </source>
</evidence>
<dbReference type="InterPro" id="IPR007560">
    <property type="entry name" value="Restrct_endonuc_IV_Mrr"/>
</dbReference>
<dbReference type="InterPro" id="IPR025745">
    <property type="entry name" value="Mrr-like_N_dom"/>
</dbReference>
<dbReference type="PANTHER" id="PTHR30015:SF7">
    <property type="entry name" value="TYPE IV METHYL-DIRECTED RESTRICTION ENZYME ECOKMRR"/>
    <property type="match status" value="1"/>
</dbReference>
<sequence length="301" mass="34122">MAVPDYQSLMLPLLQATTDNRIFRYRDLIDILAKQFQLTAEERKELLPSGSQPLFDNRVGWANTYLKKAGLLQSEKRGYVQITALGHEILASKPEMINNAFLRRFESFNQFTGNTPNGKTDNQELVEETIQTPEEQLEGAWTKLNRTLSGDILDKVKQMDPYKFEQLVVDLLLAMGYGGSRQEAGRTVGKSGDGGIDGIINEDRLGLDKIYLQAKRWENTVPIKEIRDFAGALLAQKARKGVFITTSEFSKSAFEFVDNIDRTIVLIDGHRLAEFMIEHSVGVSTKRKFVLKEMDGDYFEN</sequence>
<dbReference type="GO" id="GO:0015666">
    <property type="term" value="F:restriction endodeoxyribonuclease activity"/>
    <property type="evidence" value="ECO:0007669"/>
    <property type="project" value="TreeGrafter"/>
</dbReference>
<dbReference type="Gene3D" id="3.40.1350.10">
    <property type="match status" value="1"/>
</dbReference>
<evidence type="ECO:0000313" key="4">
    <source>
        <dbReference type="Proteomes" id="UP000282985"/>
    </source>
</evidence>
<evidence type="ECO:0000313" key="3">
    <source>
        <dbReference type="EMBL" id="RUT78950.1"/>
    </source>
</evidence>
<dbReference type="Pfam" id="PF14338">
    <property type="entry name" value="Mrr_N"/>
    <property type="match status" value="1"/>
</dbReference>
<dbReference type="GO" id="GO:0009307">
    <property type="term" value="P:DNA restriction-modification system"/>
    <property type="evidence" value="ECO:0007669"/>
    <property type="project" value="InterPro"/>
</dbReference>
<organism evidence="3 4">
    <name type="scientific">Ancylomarina longa</name>
    <dbReference type="NCBI Taxonomy" id="2487017"/>
    <lineage>
        <taxon>Bacteria</taxon>
        <taxon>Pseudomonadati</taxon>
        <taxon>Bacteroidota</taxon>
        <taxon>Bacteroidia</taxon>
        <taxon>Marinilabiliales</taxon>
        <taxon>Marinifilaceae</taxon>
        <taxon>Ancylomarina</taxon>
    </lineage>
</organism>